<evidence type="ECO:0000313" key="2">
    <source>
        <dbReference type="EMBL" id="VVU95025.1"/>
    </source>
</evidence>
<dbReference type="AlphaFoldDB" id="A0A5E8CLL3"/>
<accession>A0A5E8CLL3</accession>
<evidence type="ECO:0008006" key="3">
    <source>
        <dbReference type="Google" id="ProtNLM"/>
    </source>
</evidence>
<gene>
    <name evidence="2" type="ORF">CPAV1605_750</name>
</gene>
<organism evidence="2">
    <name type="scientific">seawater metagenome</name>
    <dbReference type="NCBI Taxonomy" id="1561972"/>
    <lineage>
        <taxon>unclassified sequences</taxon>
        <taxon>metagenomes</taxon>
        <taxon>ecological metagenomes</taxon>
    </lineage>
</organism>
<name>A0A5E8CLL3_9ZZZZ</name>
<keyword evidence="1" id="KW-1133">Transmembrane helix</keyword>
<feature type="transmembrane region" description="Helical" evidence="1">
    <location>
        <begin position="6"/>
        <end position="26"/>
    </location>
</feature>
<reference evidence="2" key="1">
    <citation type="submission" date="2019-09" db="EMBL/GenBank/DDBJ databases">
        <authorList>
            <person name="Needham M D."/>
        </authorList>
    </citation>
    <scope>NUCLEOTIDE SEQUENCE</scope>
</reference>
<protein>
    <recommendedName>
        <fullName evidence="3">Acyl-coenzyme A:6-aminopenicillanic acid acyl-transferase</fullName>
    </recommendedName>
</protein>
<dbReference type="EMBL" id="CABVLZ010000003">
    <property type="protein sequence ID" value="VVU95025.1"/>
    <property type="molecule type" value="Genomic_DNA"/>
</dbReference>
<keyword evidence="1" id="KW-0812">Transmembrane</keyword>
<dbReference type="Gene3D" id="3.60.60.10">
    <property type="entry name" value="Penicillin V Acylase, Chain A"/>
    <property type="match status" value="1"/>
</dbReference>
<proteinExistence type="predicted"/>
<evidence type="ECO:0000256" key="1">
    <source>
        <dbReference type="SAM" id="Phobius"/>
    </source>
</evidence>
<dbReference type="InterPro" id="IPR047803">
    <property type="entry name" value="DCD1A/B-like"/>
</dbReference>
<keyword evidence="1" id="KW-0472">Membrane</keyword>
<dbReference type="PANTHER" id="PTHR35190:SF1">
    <property type="entry name" value="PEPTIDASE C45 HYDROLASE DOMAIN-CONTAINING PROTEIN"/>
    <property type="match status" value="1"/>
</dbReference>
<dbReference type="PANTHER" id="PTHR35190">
    <property type="entry name" value="PROTEIN DCD1B"/>
    <property type="match status" value="1"/>
</dbReference>
<sequence length="379" mass="44337">MNIFFWIVYYIKCGLNIAFSYVLNFFRKVENTVPKTKASKTKIHDHLYLVKLSGTYYNMGVKYGEMMKDIIHNDTAKILKFITDNQDIFLKKVNPIIKNEMKTNDILEAIYIMYTRCVYFIPDEINDYYKGVAKGSQIEFKKIIQTNFFFELMESHCILYTNKSKKGFLCLRTLDYGCPVLTQNIVVFAPEKKNKYLMLGHCFGLAAAFTMVSEKGLVLGESYYDYNLGKDPRKGIPFYILFHKICAEANNLKEAESILEKAKRMGNLHLAISSIKEEKAKIYKYSYSNLETDLEINENQKKNVIYSVTPNEKRRFEKYKDKFTTAEEAISNMLPMVKSGEVHTMIYFNNYIYVSVTSTYIQSYNNNFCKLKIEDLFKD</sequence>